<evidence type="ECO:0000313" key="2">
    <source>
        <dbReference type="Proteomes" id="UP000286990"/>
    </source>
</evidence>
<name>A0A426RHH7_9FLAO</name>
<protein>
    <submittedName>
        <fullName evidence="1">Uncharacterized protein</fullName>
    </submittedName>
</protein>
<comment type="caution">
    <text evidence="1">The sequence shown here is derived from an EMBL/GenBank/DDBJ whole genome shotgun (WGS) entry which is preliminary data.</text>
</comment>
<keyword evidence="2" id="KW-1185">Reference proteome</keyword>
<reference evidence="2" key="2">
    <citation type="submission" date="2018-12" db="EMBL/GenBank/DDBJ databases">
        <title>Maribacter lutimaris sp. nov., isolated from marine sediment.</title>
        <authorList>
            <person name="Kim K.K."/>
        </authorList>
    </citation>
    <scope>NUCLEOTIDE SEQUENCE [LARGE SCALE GENOMIC DNA]</scope>
    <source>
        <strain evidence="2">PoM-212</strain>
    </source>
</reference>
<accession>A0A426RHH7</accession>
<organism evidence="1 2">
    <name type="scientific">Maribacter algicola</name>
    <dbReference type="NCBI Taxonomy" id="2498892"/>
    <lineage>
        <taxon>Bacteria</taxon>
        <taxon>Pseudomonadati</taxon>
        <taxon>Bacteroidota</taxon>
        <taxon>Flavobacteriia</taxon>
        <taxon>Flavobacteriales</taxon>
        <taxon>Flavobacteriaceae</taxon>
        <taxon>Maribacter</taxon>
    </lineage>
</organism>
<dbReference type="OrthoDB" id="1418731at2"/>
<reference evidence="2" key="1">
    <citation type="submission" date="2018-08" db="EMBL/GenBank/DDBJ databases">
        <authorList>
            <person name="Khan S.A."/>
            <person name="J S.E."/>
        </authorList>
    </citation>
    <scope>NUCLEOTIDE SEQUENCE [LARGE SCALE GENOMIC DNA]</scope>
    <source>
        <strain evidence="2">PoM-212</strain>
    </source>
</reference>
<proteinExistence type="predicted"/>
<dbReference type="AlphaFoldDB" id="A0A426RHH7"/>
<dbReference type="Proteomes" id="UP000286990">
    <property type="component" value="Unassembled WGS sequence"/>
</dbReference>
<sequence length="220" mass="25459">MLFKFHNYQPIELINTKSEEKIFGLDDFKKSLELGYFSKVTIKNAKYGNQKMDLVLELDCPLNLIDVLGHFNKGLWGSTDINVSTLTKSFGLLTTQNRTLEIDINEITLYLNDTNIIIKNIYRNSIPEQFNTIMTEIARQYVSITKGLTEQPEEIFVPVFEDNLSSAHTFHENQKSPNASAYKEYWGIYMESEVDGLIFDVQKNKFIPANLDYNLFDENN</sequence>
<evidence type="ECO:0000313" key="1">
    <source>
        <dbReference type="EMBL" id="RRQ48471.1"/>
    </source>
</evidence>
<dbReference type="EMBL" id="QUSX01000002">
    <property type="protein sequence ID" value="RRQ48471.1"/>
    <property type="molecule type" value="Genomic_DNA"/>
</dbReference>
<dbReference type="RefSeq" id="WP_125223191.1">
    <property type="nucleotide sequence ID" value="NZ_QUSX01000002.1"/>
</dbReference>
<gene>
    <name evidence="1" type="ORF">DZC72_12260</name>
</gene>